<sequence>MVYVVALSAEELDRIDTELRIKQSFTKTVAAAALPRDRTPHITLLLERTSAQSDQGRLAWLGVVRRPRGDKVAAVDARIAVELVRECPVQLLMRPLLDRVPLHLRHDLAGMLSGEVTVLGDEASEALLAVLAQQHDLLRIMLGFLGEAAEPDPLDSRRAEDRLWQEQYDMTRLGLAIGNIPPSRLAAWRRPSEPDAPFLAGLIPEPFEQGLIEHDARRLGIDVDVFSEAGWQPGSHASGASFRCDIHVFEHLGSRIEVANINATPVEERLGADLIYYHEATQSFILVQAKRLPSAAGTRWMYVDKRLLGQLDRLDKVAALSRTALAPHEWRLGADPCFVKLAYWPSEETIDPGPAPGMYLPVPYVRLLLEDDGTRGPNGGRRLGYGYVDRYLGNTEFTELVKNGLVGTVGTTLDDLRTLGTERATEGMSVSIVVDRATAPPHEAVKERHRRNHTRGYDKTLATKRRRRQS</sequence>
<comment type="caution">
    <text evidence="2">The sequence shown here is derived from an EMBL/GenBank/DDBJ whole genome shotgun (WGS) entry which is preliminary data.</text>
</comment>
<keyword evidence="3" id="KW-1185">Reference proteome</keyword>
<dbReference type="EMBL" id="JAVREV010000013">
    <property type="protein sequence ID" value="MDT0445368.1"/>
    <property type="molecule type" value="Genomic_DNA"/>
</dbReference>
<protein>
    <submittedName>
        <fullName evidence="2">Uncharacterized protein</fullName>
    </submittedName>
</protein>
<reference evidence="3" key="1">
    <citation type="submission" date="2023-07" db="EMBL/GenBank/DDBJ databases">
        <title>30 novel species of actinomycetes from the DSMZ collection.</title>
        <authorList>
            <person name="Nouioui I."/>
        </authorList>
    </citation>
    <scope>NUCLEOTIDE SEQUENCE [LARGE SCALE GENOMIC DNA]</scope>
    <source>
        <strain evidence="3">DSM 41886</strain>
    </source>
</reference>
<gene>
    <name evidence="2" type="ORF">RM779_22610</name>
</gene>
<evidence type="ECO:0000313" key="2">
    <source>
        <dbReference type="EMBL" id="MDT0445368.1"/>
    </source>
</evidence>
<feature type="region of interest" description="Disordered" evidence="1">
    <location>
        <begin position="436"/>
        <end position="470"/>
    </location>
</feature>
<accession>A0ABU2S973</accession>
<organism evidence="2 3">
    <name type="scientific">Streptomyces johnsoniae</name>
    <dbReference type="NCBI Taxonomy" id="3075532"/>
    <lineage>
        <taxon>Bacteria</taxon>
        <taxon>Bacillati</taxon>
        <taxon>Actinomycetota</taxon>
        <taxon>Actinomycetes</taxon>
        <taxon>Kitasatosporales</taxon>
        <taxon>Streptomycetaceae</taxon>
        <taxon>Streptomyces</taxon>
    </lineage>
</organism>
<evidence type="ECO:0000313" key="3">
    <source>
        <dbReference type="Proteomes" id="UP001183615"/>
    </source>
</evidence>
<proteinExistence type="predicted"/>
<dbReference type="RefSeq" id="WP_311619578.1">
    <property type="nucleotide sequence ID" value="NZ_JAVREV010000013.1"/>
</dbReference>
<evidence type="ECO:0000256" key="1">
    <source>
        <dbReference type="SAM" id="MobiDB-lite"/>
    </source>
</evidence>
<name>A0ABU2S973_9ACTN</name>
<dbReference type="Proteomes" id="UP001183615">
    <property type="component" value="Unassembled WGS sequence"/>
</dbReference>